<keyword evidence="1" id="KW-0548">Nucleotidyltransferase</keyword>
<comment type="caution">
    <text evidence="1">The sequence shown here is derived from an EMBL/GenBank/DDBJ whole genome shotgun (WGS) entry which is preliminary data.</text>
</comment>
<reference evidence="1" key="1">
    <citation type="submission" date="2020-04" db="EMBL/GenBank/DDBJ databases">
        <title>A chromosome-scale assembly and high-density genetic map of the yellow drum (Nibea albiflora) genome.</title>
        <authorList>
            <person name="Xu D."/>
            <person name="Zhang W."/>
            <person name="Chen R."/>
            <person name="Tan P."/>
            <person name="Wang L."/>
            <person name="Song H."/>
            <person name="Tian L."/>
            <person name="Zhu Q."/>
            <person name="Wang B."/>
        </authorList>
    </citation>
    <scope>NUCLEOTIDE SEQUENCE</scope>
    <source>
        <strain evidence="1">ZJHYS-2018</strain>
    </source>
</reference>
<evidence type="ECO:0000313" key="1">
    <source>
        <dbReference type="EMBL" id="KAG8014070.1"/>
    </source>
</evidence>
<accession>A0ACB7FJ62</accession>
<evidence type="ECO:0000313" key="2">
    <source>
        <dbReference type="Proteomes" id="UP000805704"/>
    </source>
</evidence>
<keyword evidence="1" id="KW-0808">Transferase</keyword>
<gene>
    <name evidence="1" type="primary">PCYT1A</name>
    <name evidence="1" type="ORF">GBF38_016361</name>
</gene>
<dbReference type="EMBL" id="CM024798">
    <property type="protein sequence ID" value="KAG8014070.1"/>
    <property type="molecule type" value="Genomic_DNA"/>
</dbReference>
<sequence>ILSPRLQKHMLKEGKGRMLQAISPRQSPNSSPTREERSPSPTFRLPFFTKTSPPPSPPPHHSGARGYLISDDDDDEDDEN</sequence>
<protein>
    <submittedName>
        <fullName evidence="1">Choline-phosphate cytidylyltransferase A</fullName>
    </submittedName>
</protein>
<feature type="non-terminal residue" evidence="1">
    <location>
        <position position="1"/>
    </location>
</feature>
<name>A0ACB7FJ62_NIBAL</name>
<keyword evidence="2" id="KW-1185">Reference proteome</keyword>
<dbReference type="Proteomes" id="UP000805704">
    <property type="component" value="Chromosome 10"/>
</dbReference>
<proteinExistence type="predicted"/>
<organism evidence="1 2">
    <name type="scientific">Nibea albiflora</name>
    <name type="common">Yellow drum</name>
    <name type="synonym">Corvina albiflora</name>
    <dbReference type="NCBI Taxonomy" id="240163"/>
    <lineage>
        <taxon>Eukaryota</taxon>
        <taxon>Metazoa</taxon>
        <taxon>Chordata</taxon>
        <taxon>Craniata</taxon>
        <taxon>Vertebrata</taxon>
        <taxon>Euteleostomi</taxon>
        <taxon>Actinopterygii</taxon>
        <taxon>Neopterygii</taxon>
        <taxon>Teleostei</taxon>
        <taxon>Neoteleostei</taxon>
        <taxon>Acanthomorphata</taxon>
        <taxon>Eupercaria</taxon>
        <taxon>Sciaenidae</taxon>
        <taxon>Nibea</taxon>
    </lineage>
</organism>